<dbReference type="InterPro" id="IPR036938">
    <property type="entry name" value="PAP2/HPO_sf"/>
</dbReference>
<evidence type="ECO:0000256" key="3">
    <source>
        <dbReference type="ARBA" id="ARBA00022692"/>
    </source>
</evidence>
<feature type="compositionally biased region" description="Basic and acidic residues" evidence="6">
    <location>
        <begin position="7"/>
        <end position="16"/>
    </location>
</feature>
<dbReference type="Proteomes" id="UP000695562">
    <property type="component" value="Unassembled WGS sequence"/>
</dbReference>
<dbReference type="GO" id="GO:0016020">
    <property type="term" value="C:membrane"/>
    <property type="evidence" value="ECO:0007669"/>
    <property type="project" value="UniProtKB-SubCell"/>
</dbReference>
<feature type="transmembrane region" description="Helical" evidence="7">
    <location>
        <begin position="237"/>
        <end position="258"/>
    </location>
</feature>
<accession>A0A8J4Q415</accession>
<feature type="compositionally biased region" description="Polar residues" evidence="6">
    <location>
        <begin position="37"/>
        <end position="47"/>
    </location>
</feature>
<dbReference type="AlphaFoldDB" id="A0A8J4Q415"/>
<feature type="transmembrane region" description="Helical" evidence="7">
    <location>
        <begin position="168"/>
        <end position="191"/>
    </location>
</feature>
<dbReference type="GO" id="GO:0006644">
    <property type="term" value="P:phospholipid metabolic process"/>
    <property type="evidence" value="ECO:0007669"/>
    <property type="project" value="InterPro"/>
</dbReference>
<protein>
    <recommendedName>
        <fullName evidence="8">Phosphatidic acid phosphatase type 2/haloperoxidase domain-containing protein</fullName>
    </recommendedName>
</protein>
<keyword evidence="5 7" id="KW-0472">Membrane</keyword>
<dbReference type="SUPFAM" id="SSF48317">
    <property type="entry name" value="Acid phosphatase/Vanadium-dependent haloperoxidase"/>
    <property type="match status" value="1"/>
</dbReference>
<dbReference type="PANTHER" id="PTHR10165:SF108">
    <property type="entry name" value="PA-PHOSPHATASE RELATED-FAMILY PROTEIN DDB_G0271516-RELATED"/>
    <property type="match status" value="1"/>
</dbReference>
<dbReference type="InterPro" id="IPR000326">
    <property type="entry name" value="PAP2/HPO"/>
</dbReference>
<dbReference type="EMBL" id="AJWJ01000196">
    <property type="protein sequence ID" value="KAF2073571.1"/>
    <property type="molecule type" value="Genomic_DNA"/>
</dbReference>
<evidence type="ECO:0000256" key="4">
    <source>
        <dbReference type="ARBA" id="ARBA00022989"/>
    </source>
</evidence>
<evidence type="ECO:0000256" key="2">
    <source>
        <dbReference type="ARBA" id="ARBA00008816"/>
    </source>
</evidence>
<dbReference type="PANTHER" id="PTHR10165">
    <property type="entry name" value="LIPID PHOSPHATE PHOSPHATASE"/>
    <property type="match status" value="1"/>
</dbReference>
<feature type="transmembrane region" description="Helical" evidence="7">
    <location>
        <begin position="137"/>
        <end position="156"/>
    </location>
</feature>
<proteinExistence type="inferred from homology"/>
<dbReference type="OrthoDB" id="10030083at2759"/>
<feature type="region of interest" description="Disordered" evidence="6">
    <location>
        <begin position="1"/>
        <end position="63"/>
    </location>
</feature>
<name>A0A8J4Q415_9MYCE</name>
<feature type="transmembrane region" description="Helical" evidence="7">
    <location>
        <begin position="298"/>
        <end position="318"/>
    </location>
</feature>
<feature type="domain" description="Phosphatidic acid phosphatase type 2/haloperoxidase" evidence="8">
    <location>
        <begin position="165"/>
        <end position="316"/>
    </location>
</feature>
<evidence type="ECO:0000256" key="7">
    <source>
        <dbReference type="SAM" id="Phobius"/>
    </source>
</evidence>
<keyword evidence="4 7" id="KW-1133">Transmembrane helix</keyword>
<gene>
    <name evidence="9" type="ORF">CYY_005120</name>
</gene>
<evidence type="ECO:0000256" key="5">
    <source>
        <dbReference type="ARBA" id="ARBA00023136"/>
    </source>
</evidence>
<dbReference type="CDD" id="cd03390">
    <property type="entry name" value="PAP2_containing_1_like"/>
    <property type="match status" value="1"/>
</dbReference>
<reference evidence="9" key="1">
    <citation type="submission" date="2020-01" db="EMBL/GenBank/DDBJ databases">
        <title>Development of genomics and gene disruption for Polysphondylium violaceum indicates a role for the polyketide synthase stlB in stalk morphogenesis.</title>
        <authorList>
            <person name="Narita B."/>
            <person name="Kawabe Y."/>
            <person name="Kin K."/>
            <person name="Saito T."/>
            <person name="Gibbs R."/>
            <person name="Kuspa A."/>
            <person name="Muzny D."/>
            <person name="Queller D."/>
            <person name="Richards S."/>
            <person name="Strassman J."/>
            <person name="Sucgang R."/>
            <person name="Worley K."/>
            <person name="Schaap P."/>
        </authorList>
    </citation>
    <scope>NUCLEOTIDE SEQUENCE</scope>
    <source>
        <strain evidence="9">QSvi11</strain>
    </source>
</reference>
<dbReference type="Pfam" id="PF01569">
    <property type="entry name" value="PAP2"/>
    <property type="match status" value="1"/>
</dbReference>
<organism evidence="9 10">
    <name type="scientific">Polysphondylium violaceum</name>
    <dbReference type="NCBI Taxonomy" id="133409"/>
    <lineage>
        <taxon>Eukaryota</taxon>
        <taxon>Amoebozoa</taxon>
        <taxon>Evosea</taxon>
        <taxon>Eumycetozoa</taxon>
        <taxon>Dictyostelia</taxon>
        <taxon>Dictyosteliales</taxon>
        <taxon>Dictyosteliaceae</taxon>
        <taxon>Polysphondylium</taxon>
    </lineage>
</organism>
<feature type="compositionally biased region" description="Low complexity" evidence="6">
    <location>
        <begin position="48"/>
        <end position="60"/>
    </location>
</feature>
<feature type="transmembrane region" description="Helical" evidence="7">
    <location>
        <begin position="87"/>
        <end position="109"/>
    </location>
</feature>
<dbReference type="InterPro" id="IPR043216">
    <property type="entry name" value="PAP-like"/>
</dbReference>
<dbReference type="GO" id="GO:0046839">
    <property type="term" value="P:phospholipid dephosphorylation"/>
    <property type="evidence" value="ECO:0007669"/>
    <property type="project" value="TreeGrafter"/>
</dbReference>
<evidence type="ECO:0000259" key="8">
    <source>
        <dbReference type="SMART" id="SM00014"/>
    </source>
</evidence>
<evidence type="ECO:0000256" key="1">
    <source>
        <dbReference type="ARBA" id="ARBA00004141"/>
    </source>
</evidence>
<evidence type="ECO:0000313" key="9">
    <source>
        <dbReference type="EMBL" id="KAF2073571.1"/>
    </source>
</evidence>
<evidence type="ECO:0000313" key="10">
    <source>
        <dbReference type="Proteomes" id="UP000695562"/>
    </source>
</evidence>
<comment type="subcellular location">
    <subcellularLocation>
        <location evidence="1">Membrane</location>
        <topology evidence="1">Multi-pass membrane protein</topology>
    </subcellularLocation>
</comment>
<sequence>MTTTDNQNDKENHVSREYSNNDIKLNSNPNDNASNNKECSSSGNQCIKNNNSDNNNNNNNGKKKEFEYIPDHMHYILNFRKRHRVKFYVFDWFLCILCCFIGAALFYFVPVRGRLFRLDDPEISYPLLPELVPFSHLIVYSLVIPFFIICVVSYVLTKNISDMHHAILGLLQSFSVTLLLIAAFKCFVGGLRPNFLELCKPTPESIAAATGAGYNKIYYTKEVCTASDYDINDGMSAYPSGHAGLSATTLAFCFFYLHAKLKTFHHRGHLLIFIIVASSIVCGGLVGISRVADYRHTFLNVLAGWCIGLVTAAAMYRLNYLEIIGNRSHIPVADFWHWTWGQDDQDNQYELADYCSSNGDGTNSFDLENPKTLHESTIPLKK</sequence>
<keyword evidence="3 7" id="KW-0812">Transmembrane</keyword>
<dbReference type="Gene3D" id="1.20.144.10">
    <property type="entry name" value="Phosphatidic acid phosphatase type 2/haloperoxidase"/>
    <property type="match status" value="1"/>
</dbReference>
<feature type="transmembrane region" description="Helical" evidence="7">
    <location>
        <begin position="270"/>
        <end position="292"/>
    </location>
</feature>
<comment type="caution">
    <text evidence="9">The sequence shown here is derived from an EMBL/GenBank/DDBJ whole genome shotgun (WGS) entry which is preliminary data.</text>
</comment>
<evidence type="ECO:0000256" key="6">
    <source>
        <dbReference type="SAM" id="MobiDB-lite"/>
    </source>
</evidence>
<comment type="similarity">
    <text evidence="2">Belongs to the PA-phosphatase related phosphoesterase family.</text>
</comment>
<dbReference type="GO" id="GO:0008195">
    <property type="term" value="F:phosphatidate phosphatase activity"/>
    <property type="evidence" value="ECO:0007669"/>
    <property type="project" value="TreeGrafter"/>
</dbReference>
<dbReference type="SMART" id="SM00014">
    <property type="entry name" value="acidPPc"/>
    <property type="match status" value="1"/>
</dbReference>
<keyword evidence="10" id="KW-1185">Reference proteome</keyword>
<feature type="compositionally biased region" description="Low complexity" evidence="6">
    <location>
        <begin position="26"/>
        <end position="36"/>
    </location>
</feature>